<reference evidence="2" key="1">
    <citation type="submission" date="2018-11" db="EMBL/GenBank/DDBJ databases">
        <authorList>
            <consortium name="Pathogen Informatics"/>
        </authorList>
    </citation>
    <scope>NUCLEOTIDE SEQUENCE</scope>
</reference>
<evidence type="ECO:0000313" key="3">
    <source>
        <dbReference type="Proteomes" id="UP000784294"/>
    </source>
</evidence>
<dbReference type="AlphaFoldDB" id="A0A3S5B6T1"/>
<dbReference type="Proteomes" id="UP000784294">
    <property type="component" value="Unassembled WGS sequence"/>
</dbReference>
<proteinExistence type="predicted"/>
<feature type="compositionally biased region" description="Acidic residues" evidence="1">
    <location>
        <begin position="119"/>
        <end position="147"/>
    </location>
</feature>
<keyword evidence="3" id="KW-1185">Reference proteome</keyword>
<accession>A0A3S5B6T1</accession>
<comment type="caution">
    <text evidence="2">The sequence shown here is derived from an EMBL/GenBank/DDBJ whole genome shotgun (WGS) entry which is preliminary data.</text>
</comment>
<gene>
    <name evidence="2" type="ORF">PXEA_LOCUS31549</name>
</gene>
<organism evidence="2 3">
    <name type="scientific">Protopolystoma xenopodis</name>
    <dbReference type="NCBI Taxonomy" id="117903"/>
    <lineage>
        <taxon>Eukaryota</taxon>
        <taxon>Metazoa</taxon>
        <taxon>Spiralia</taxon>
        <taxon>Lophotrochozoa</taxon>
        <taxon>Platyhelminthes</taxon>
        <taxon>Monogenea</taxon>
        <taxon>Polyopisthocotylea</taxon>
        <taxon>Polystomatidea</taxon>
        <taxon>Polystomatidae</taxon>
        <taxon>Protopolystoma</taxon>
    </lineage>
</organism>
<feature type="region of interest" description="Disordered" evidence="1">
    <location>
        <begin position="97"/>
        <end position="147"/>
    </location>
</feature>
<evidence type="ECO:0000256" key="1">
    <source>
        <dbReference type="SAM" id="MobiDB-lite"/>
    </source>
</evidence>
<evidence type="ECO:0000313" key="2">
    <source>
        <dbReference type="EMBL" id="VEL38109.1"/>
    </source>
</evidence>
<sequence>MLGSIVLPLQSISLDSSLAQASTSACSSSFSSHWPHYKLVCNGGCKTDDAGTTIRRDAAVADGPKATVTGGQLMWAKWTRPGTAANWTGASALPFVRPQFRPVEEGPGGRGKPVWRQQEEEEKEEDDDDDDDDDEDEEEEEEEAEKE</sequence>
<dbReference type="EMBL" id="CAAALY010256916">
    <property type="protein sequence ID" value="VEL38109.1"/>
    <property type="molecule type" value="Genomic_DNA"/>
</dbReference>
<name>A0A3S5B6T1_9PLAT</name>
<protein>
    <submittedName>
        <fullName evidence="2">Uncharacterized protein</fullName>
    </submittedName>
</protein>